<dbReference type="Pfam" id="PF05057">
    <property type="entry name" value="DUF676"/>
    <property type="match status" value="1"/>
</dbReference>
<dbReference type="InterPro" id="IPR029058">
    <property type="entry name" value="AB_hydrolase_fold"/>
</dbReference>
<protein>
    <submittedName>
        <fullName evidence="2">Esterase/lipase family protein</fullName>
    </submittedName>
</protein>
<feature type="domain" description="DUF676" evidence="1">
    <location>
        <begin position="62"/>
        <end position="133"/>
    </location>
</feature>
<dbReference type="SUPFAM" id="SSF53474">
    <property type="entry name" value="alpha/beta-Hydrolases"/>
    <property type="match status" value="1"/>
</dbReference>
<reference evidence="3" key="1">
    <citation type="journal article" date="2019" name="Int. J. Syst. Evol. Microbiol.">
        <title>The Global Catalogue of Microorganisms (GCM) 10K type strain sequencing project: providing services to taxonomists for standard genome sequencing and annotation.</title>
        <authorList>
            <consortium name="The Broad Institute Genomics Platform"/>
            <consortium name="The Broad Institute Genome Sequencing Center for Infectious Disease"/>
            <person name="Wu L."/>
            <person name="Ma J."/>
        </authorList>
    </citation>
    <scope>NUCLEOTIDE SEQUENCE [LARGE SCALE GENOMIC DNA]</scope>
    <source>
        <strain evidence="3">CCUG 55328</strain>
    </source>
</reference>
<dbReference type="Proteomes" id="UP001597151">
    <property type="component" value="Unassembled WGS sequence"/>
</dbReference>
<gene>
    <name evidence="2" type="ORF">ACFQ3C_14660</name>
</gene>
<organism evidence="2 3">
    <name type="scientific">Seohaeicola saemankumensis</name>
    <dbReference type="NCBI Taxonomy" id="481181"/>
    <lineage>
        <taxon>Bacteria</taxon>
        <taxon>Pseudomonadati</taxon>
        <taxon>Pseudomonadota</taxon>
        <taxon>Alphaproteobacteria</taxon>
        <taxon>Rhodobacterales</taxon>
        <taxon>Roseobacteraceae</taxon>
        <taxon>Seohaeicola</taxon>
    </lineage>
</organism>
<name>A0ABW3TG36_9RHOB</name>
<evidence type="ECO:0000259" key="1">
    <source>
        <dbReference type="Pfam" id="PF05057"/>
    </source>
</evidence>
<accession>A0ABW3TG36</accession>
<dbReference type="Gene3D" id="3.40.50.1820">
    <property type="entry name" value="alpha/beta hydrolase"/>
    <property type="match status" value="1"/>
</dbReference>
<dbReference type="InterPro" id="IPR007751">
    <property type="entry name" value="DUF676_lipase-like"/>
</dbReference>
<sequence length="225" mass="24410">MGAMSAPKGVALVLHGFDLMKNHQPGQALLVAVDWLRFKLEKQGYQVIFGRYNTHQSFIYGAQEIAAYLKNNNVPTNNLSIFAYSMGGLVARQMIANGLKPKRLFTYCTPHLGTMLHVPPVNHGAMSMMPISQDLGKLNKNATETAFRSNITAIGFSHANPSPQLHDGVVDINSATGLGLGFGRPVHWLSMRVGPQLPLDPHGAVQNLPDIEPALSMFVGDVLKG</sequence>
<comment type="caution">
    <text evidence="2">The sequence shown here is derived from an EMBL/GenBank/DDBJ whole genome shotgun (WGS) entry which is preliminary data.</text>
</comment>
<proteinExistence type="predicted"/>
<evidence type="ECO:0000313" key="2">
    <source>
        <dbReference type="EMBL" id="MFD1195913.1"/>
    </source>
</evidence>
<dbReference type="EMBL" id="JBHTKR010000005">
    <property type="protein sequence ID" value="MFD1195913.1"/>
    <property type="molecule type" value="Genomic_DNA"/>
</dbReference>
<keyword evidence="3" id="KW-1185">Reference proteome</keyword>
<evidence type="ECO:0000313" key="3">
    <source>
        <dbReference type="Proteomes" id="UP001597151"/>
    </source>
</evidence>